<feature type="domain" description="Protein kinase" evidence="7">
    <location>
        <begin position="66"/>
        <end position="321"/>
    </location>
</feature>
<feature type="region of interest" description="Disordered" evidence="5">
    <location>
        <begin position="847"/>
        <end position="895"/>
    </location>
</feature>
<dbReference type="CDD" id="cd14014">
    <property type="entry name" value="STKc_PknB_like"/>
    <property type="match status" value="1"/>
</dbReference>
<feature type="transmembrane region" description="Helical" evidence="6">
    <location>
        <begin position="754"/>
        <end position="773"/>
    </location>
</feature>
<dbReference type="GO" id="GO:0005776">
    <property type="term" value="C:autophagosome"/>
    <property type="evidence" value="ECO:0007669"/>
    <property type="project" value="TreeGrafter"/>
</dbReference>
<feature type="region of interest" description="Disordered" evidence="5">
    <location>
        <begin position="1"/>
        <end position="67"/>
    </location>
</feature>
<organism evidence="8 9">
    <name type="scientific">Acrocarpospora phusangensis</name>
    <dbReference type="NCBI Taxonomy" id="1070424"/>
    <lineage>
        <taxon>Bacteria</taxon>
        <taxon>Bacillati</taxon>
        <taxon>Actinomycetota</taxon>
        <taxon>Actinomycetes</taxon>
        <taxon>Streptosporangiales</taxon>
        <taxon>Streptosporangiaceae</taxon>
        <taxon>Acrocarpospora</taxon>
    </lineage>
</organism>
<dbReference type="PANTHER" id="PTHR24348:SF22">
    <property type="entry name" value="NON-SPECIFIC SERINE_THREONINE PROTEIN KINASE"/>
    <property type="match status" value="1"/>
</dbReference>
<evidence type="ECO:0000256" key="1">
    <source>
        <dbReference type="ARBA" id="ARBA00022679"/>
    </source>
</evidence>
<dbReference type="GO" id="GO:0004674">
    <property type="term" value="F:protein serine/threonine kinase activity"/>
    <property type="evidence" value="ECO:0007669"/>
    <property type="project" value="InterPro"/>
</dbReference>
<feature type="compositionally biased region" description="Basic and acidic residues" evidence="5">
    <location>
        <begin position="20"/>
        <end position="34"/>
    </location>
</feature>
<dbReference type="InterPro" id="IPR000719">
    <property type="entry name" value="Prot_kinase_dom"/>
</dbReference>
<dbReference type="PROSITE" id="PS50011">
    <property type="entry name" value="PROTEIN_KINASE_DOM"/>
    <property type="match status" value="1"/>
</dbReference>
<keyword evidence="6" id="KW-1133">Transmembrane helix</keyword>
<reference evidence="8" key="1">
    <citation type="submission" date="2021-01" db="EMBL/GenBank/DDBJ databases">
        <title>Whole genome shotgun sequence of Acrocarpospora phusangensis NBRC 108782.</title>
        <authorList>
            <person name="Komaki H."/>
            <person name="Tamura T."/>
        </authorList>
    </citation>
    <scope>NUCLEOTIDE SEQUENCE</scope>
    <source>
        <strain evidence="8">NBRC 108782</strain>
    </source>
</reference>
<evidence type="ECO:0000256" key="5">
    <source>
        <dbReference type="SAM" id="MobiDB-lite"/>
    </source>
</evidence>
<feature type="region of interest" description="Disordered" evidence="5">
    <location>
        <begin position="323"/>
        <end position="346"/>
    </location>
</feature>
<dbReference type="PROSITE" id="PS00108">
    <property type="entry name" value="PROTEIN_KINASE_ST"/>
    <property type="match status" value="1"/>
</dbReference>
<dbReference type="Pfam" id="PF00069">
    <property type="entry name" value="Pkinase"/>
    <property type="match status" value="1"/>
</dbReference>
<dbReference type="GO" id="GO:0016020">
    <property type="term" value="C:membrane"/>
    <property type="evidence" value="ECO:0007669"/>
    <property type="project" value="TreeGrafter"/>
</dbReference>
<evidence type="ECO:0000256" key="2">
    <source>
        <dbReference type="ARBA" id="ARBA00022741"/>
    </source>
</evidence>
<evidence type="ECO:0000313" key="9">
    <source>
        <dbReference type="Proteomes" id="UP000640052"/>
    </source>
</evidence>
<dbReference type="SUPFAM" id="SSF56112">
    <property type="entry name" value="Protein kinase-like (PK-like)"/>
    <property type="match status" value="1"/>
</dbReference>
<accession>A0A919UIV4</accession>
<dbReference type="InterPro" id="IPR011009">
    <property type="entry name" value="Kinase-like_dom_sf"/>
</dbReference>
<keyword evidence="4" id="KW-0067">ATP-binding</keyword>
<evidence type="ECO:0000256" key="6">
    <source>
        <dbReference type="SAM" id="Phobius"/>
    </source>
</evidence>
<name>A0A919UIV4_9ACTN</name>
<dbReference type="GO" id="GO:0000407">
    <property type="term" value="C:phagophore assembly site"/>
    <property type="evidence" value="ECO:0007669"/>
    <property type="project" value="TreeGrafter"/>
</dbReference>
<sequence length="895" mass="99174">MEEIPAIARPDMPQPTGVESTRRDDVAAATRRDPPVSSPGPGPTRRDQPAGATRRDSPVPDAGTPLVRLPSALTGRFTAVAEIRSQGVEADLVQVRDPDGENQVVKIFRRGFAADRQVWEKLRSTPSPHIVRITETGHSDGRDYEVMEYVANGNLRTLAESGRITPVEAVVTELVRQLVGALSWLHSHGIVHRDLKPDNILVRNIHPLSLAVTDFGLSKAIDESVVFASHSRTLAYAAPESLSGQVSPARDWWSLGMITLELATGRGPFAGMTETAVLDHLATRTVDTRQLSDPRFRLLCRGLLIRDPRRRWGAEEVRLWLDGGSPPVPEDRVEPPRPRPTGLPFRGGVYTTREDLAAALAEHWAAAAQTFFAGMKALTGPTEAWYALRLWLQQFDDASHDGAERRMELVDTRLLGDEPPDVKLLHLIRWLDPALPPCYLGLRMTRRDLPGLAAWAEDPAHPEHARAVAVGQALWRHRLLGELAGFAGGEDLPELHDRWADLVRQWNAHTDRWRGTVAGAGERLPLAGGPGDDSAAILLTLLSLAADPDGTGASLARAAAEAPARLVRPVPWFDDMVALAWGDPFHQLALVRVLPLAVAEAENAERRDRETRERENRRRQAWSDRERRRRRAAPLAGLRALLVTLPFLPLWVGGTLVAGYLHRWAVGDAHDWVRDTTAGFGVMDYLEPLYRFSGDLVGSNLLAAAPLLAAVAWMPQFMIEATAALLKGRDYTLAEGLRWPGRTLDFLGRGLRTAFGGFWSAAFSVAALAFLILPALPLLWLLLVGQTVAGQLVTTLAGLIRWKKRHDDDRRIALEDDCAAQWKRGWSPRPAWPWWPRWPARSWSARFSPGVSARGSPRPAPRWRRPRDDRRPRPRRPGRTSRPCTRCWTATPGSA</sequence>
<keyword evidence="2" id="KW-0547">Nucleotide-binding</keyword>
<keyword evidence="6" id="KW-0812">Transmembrane</keyword>
<dbReference type="GO" id="GO:0005829">
    <property type="term" value="C:cytosol"/>
    <property type="evidence" value="ECO:0007669"/>
    <property type="project" value="TreeGrafter"/>
</dbReference>
<dbReference type="PANTHER" id="PTHR24348">
    <property type="entry name" value="SERINE/THREONINE-PROTEIN KINASE UNC-51-RELATED"/>
    <property type="match status" value="1"/>
</dbReference>
<dbReference type="AlphaFoldDB" id="A0A919UIV4"/>
<feature type="transmembrane region" description="Helical" evidence="6">
    <location>
        <begin position="779"/>
        <end position="802"/>
    </location>
</feature>
<proteinExistence type="predicted"/>
<evidence type="ECO:0000256" key="4">
    <source>
        <dbReference type="ARBA" id="ARBA00022840"/>
    </source>
</evidence>
<evidence type="ECO:0000313" key="8">
    <source>
        <dbReference type="EMBL" id="GIH23464.1"/>
    </source>
</evidence>
<feature type="compositionally biased region" description="Basic and acidic residues" evidence="5">
    <location>
        <begin position="44"/>
        <end position="58"/>
    </location>
</feature>
<keyword evidence="3" id="KW-0418">Kinase</keyword>
<dbReference type="Gene3D" id="1.10.510.10">
    <property type="entry name" value="Transferase(Phosphotransferase) domain 1"/>
    <property type="match status" value="1"/>
</dbReference>
<dbReference type="GO" id="GO:0005524">
    <property type="term" value="F:ATP binding"/>
    <property type="evidence" value="ECO:0007669"/>
    <property type="project" value="UniProtKB-KW"/>
</dbReference>
<dbReference type="Proteomes" id="UP000640052">
    <property type="component" value="Unassembled WGS sequence"/>
</dbReference>
<feature type="transmembrane region" description="Helical" evidence="6">
    <location>
        <begin position="636"/>
        <end position="661"/>
    </location>
</feature>
<keyword evidence="6" id="KW-0472">Membrane</keyword>
<dbReference type="InterPro" id="IPR045269">
    <property type="entry name" value="Atg1-like"/>
</dbReference>
<evidence type="ECO:0000256" key="3">
    <source>
        <dbReference type="ARBA" id="ARBA00022777"/>
    </source>
</evidence>
<gene>
    <name evidence="8" type="ORF">Aph01nite_17740</name>
</gene>
<protein>
    <recommendedName>
        <fullName evidence="7">Protein kinase domain-containing protein</fullName>
    </recommendedName>
</protein>
<keyword evidence="9" id="KW-1185">Reference proteome</keyword>
<evidence type="ECO:0000259" key="7">
    <source>
        <dbReference type="PROSITE" id="PS50011"/>
    </source>
</evidence>
<dbReference type="InterPro" id="IPR008271">
    <property type="entry name" value="Ser/Thr_kinase_AS"/>
</dbReference>
<dbReference type="EMBL" id="BOOA01000010">
    <property type="protein sequence ID" value="GIH23464.1"/>
    <property type="molecule type" value="Genomic_DNA"/>
</dbReference>
<feature type="region of interest" description="Disordered" evidence="5">
    <location>
        <begin position="604"/>
        <end position="624"/>
    </location>
</feature>
<comment type="caution">
    <text evidence="8">The sequence shown here is derived from an EMBL/GenBank/DDBJ whole genome shotgun (WGS) entry which is preliminary data.</text>
</comment>
<keyword evidence="1" id="KW-0808">Transferase</keyword>
<dbReference type="SMART" id="SM00220">
    <property type="entry name" value="S_TKc"/>
    <property type="match status" value="1"/>
</dbReference>